<dbReference type="SUPFAM" id="SSF54631">
    <property type="entry name" value="CBS-domain pair"/>
    <property type="match status" value="1"/>
</dbReference>
<dbReference type="Proteomes" id="UP000238415">
    <property type="component" value="Unassembled WGS sequence"/>
</dbReference>
<dbReference type="PANTHER" id="PTHR43080:SF2">
    <property type="entry name" value="CBS DOMAIN-CONTAINING PROTEIN"/>
    <property type="match status" value="1"/>
</dbReference>
<dbReference type="PANTHER" id="PTHR43080">
    <property type="entry name" value="CBS DOMAIN-CONTAINING PROTEIN CBSX3, MITOCHONDRIAL"/>
    <property type="match status" value="1"/>
</dbReference>
<proteinExistence type="predicted"/>
<dbReference type="CDD" id="cd04586">
    <property type="entry name" value="CBS_pair_BON_assoc"/>
    <property type="match status" value="1"/>
</dbReference>
<evidence type="ECO:0000259" key="3">
    <source>
        <dbReference type="PROSITE" id="PS51371"/>
    </source>
</evidence>
<comment type="caution">
    <text evidence="4">The sequence shown here is derived from an EMBL/GenBank/DDBJ whole genome shotgun (WGS) entry which is preliminary data.</text>
</comment>
<dbReference type="SMART" id="SM00116">
    <property type="entry name" value="CBS"/>
    <property type="match status" value="2"/>
</dbReference>
<dbReference type="Pfam" id="PF00571">
    <property type="entry name" value="CBS"/>
    <property type="match status" value="2"/>
</dbReference>
<dbReference type="RefSeq" id="WP_106004933.1">
    <property type="nucleotide sequence ID" value="NZ_CP136418.1"/>
</dbReference>
<sequence>MVRAEEIMVKDVAVVHPDDVVTDVVGLFVERNVTSAVVVDEKNTVKGIITDGDIMAAVRRRRPLVVDFFNFIWAAGDEVDLAVKAEALSTMKVKDLMTKQVITVGEDTEILEIARLMAEHKIKQIPVVRGNFLVGLVRRYDIVKAVAWQVNRLQNDTE</sequence>
<name>A0A2T0AUS6_9FIRM</name>
<dbReference type="OrthoDB" id="9790355at2"/>
<feature type="domain" description="CBS" evidence="3">
    <location>
        <begin position="8"/>
        <end position="64"/>
    </location>
</feature>
<evidence type="ECO:0000313" key="5">
    <source>
        <dbReference type="Proteomes" id="UP000238415"/>
    </source>
</evidence>
<reference evidence="4 5" key="1">
    <citation type="submission" date="2018-03" db="EMBL/GenBank/DDBJ databases">
        <title>Genome sequence of Moorella humiferrea DSM 23265.</title>
        <authorList>
            <person name="Poehlein A."/>
            <person name="Daniel R."/>
        </authorList>
    </citation>
    <scope>NUCLEOTIDE SEQUENCE [LARGE SCALE GENOMIC DNA]</scope>
    <source>
        <strain evidence="4 5">DSM 23265</strain>
    </source>
</reference>
<dbReference type="AlphaFoldDB" id="A0A2T0AUS6"/>
<keyword evidence="1 2" id="KW-0129">CBS domain</keyword>
<evidence type="ECO:0000313" key="4">
    <source>
        <dbReference type="EMBL" id="PRR74234.1"/>
    </source>
</evidence>
<dbReference type="Gene3D" id="3.10.580.10">
    <property type="entry name" value="CBS-domain"/>
    <property type="match status" value="1"/>
</dbReference>
<gene>
    <name evidence="4" type="ORF">MOHU_09330</name>
</gene>
<dbReference type="InterPro" id="IPR051257">
    <property type="entry name" value="Diverse_CBS-Domain"/>
</dbReference>
<evidence type="ECO:0000256" key="2">
    <source>
        <dbReference type="PROSITE-ProRule" id="PRU00703"/>
    </source>
</evidence>
<organism evidence="4 5">
    <name type="scientific">Neomoorella humiferrea</name>
    <dbReference type="NCBI Taxonomy" id="676965"/>
    <lineage>
        <taxon>Bacteria</taxon>
        <taxon>Bacillati</taxon>
        <taxon>Bacillota</taxon>
        <taxon>Clostridia</taxon>
        <taxon>Neomoorellales</taxon>
        <taxon>Neomoorellaceae</taxon>
        <taxon>Neomoorella</taxon>
    </lineage>
</organism>
<feature type="domain" description="CBS" evidence="3">
    <location>
        <begin position="97"/>
        <end position="157"/>
    </location>
</feature>
<keyword evidence="5" id="KW-1185">Reference proteome</keyword>
<dbReference type="InterPro" id="IPR000644">
    <property type="entry name" value="CBS_dom"/>
</dbReference>
<dbReference type="InterPro" id="IPR046342">
    <property type="entry name" value="CBS_dom_sf"/>
</dbReference>
<dbReference type="PROSITE" id="PS51371">
    <property type="entry name" value="CBS"/>
    <property type="match status" value="2"/>
</dbReference>
<accession>A0A2T0AUS6</accession>
<evidence type="ECO:0000256" key="1">
    <source>
        <dbReference type="ARBA" id="ARBA00023122"/>
    </source>
</evidence>
<protein>
    <submittedName>
        <fullName evidence="4">Inosine 5'-monophosphate dehydrogenase</fullName>
    </submittedName>
</protein>
<dbReference type="EMBL" id="PVXM01000012">
    <property type="protein sequence ID" value="PRR74234.1"/>
    <property type="molecule type" value="Genomic_DNA"/>
</dbReference>